<keyword evidence="3 6" id="KW-0732">Signal</keyword>
<dbReference type="PANTHER" id="PTHR47360">
    <property type="entry name" value="MUREIN DD-ENDOPEPTIDASE MEPS/MUREIN LD-CARBOXYPEPTIDASE"/>
    <property type="match status" value="1"/>
</dbReference>
<evidence type="ECO:0000259" key="7">
    <source>
        <dbReference type="PROSITE" id="PS51935"/>
    </source>
</evidence>
<dbReference type="InterPro" id="IPR038765">
    <property type="entry name" value="Papain-like_cys_pep_sf"/>
</dbReference>
<dbReference type="InterPro" id="IPR000064">
    <property type="entry name" value="NLP_P60_dom"/>
</dbReference>
<feature type="chain" id="PRO_5029631335" evidence="6">
    <location>
        <begin position="21"/>
        <end position="203"/>
    </location>
</feature>
<keyword evidence="5" id="KW-0788">Thiol protease</keyword>
<name>A0A7K1XT97_9SPHI</name>
<dbReference type="Gene3D" id="3.90.1720.10">
    <property type="entry name" value="endopeptidase domain like (from Nostoc punctiforme)"/>
    <property type="match status" value="1"/>
</dbReference>
<dbReference type="SUPFAM" id="SSF54001">
    <property type="entry name" value="Cysteine proteinases"/>
    <property type="match status" value="1"/>
</dbReference>
<evidence type="ECO:0000256" key="5">
    <source>
        <dbReference type="ARBA" id="ARBA00022807"/>
    </source>
</evidence>
<evidence type="ECO:0000256" key="4">
    <source>
        <dbReference type="ARBA" id="ARBA00022801"/>
    </source>
</evidence>
<evidence type="ECO:0000256" key="2">
    <source>
        <dbReference type="ARBA" id="ARBA00022670"/>
    </source>
</evidence>
<evidence type="ECO:0000256" key="1">
    <source>
        <dbReference type="ARBA" id="ARBA00007074"/>
    </source>
</evidence>
<dbReference type="GO" id="GO:0006508">
    <property type="term" value="P:proteolysis"/>
    <property type="evidence" value="ECO:0007669"/>
    <property type="project" value="UniProtKB-KW"/>
</dbReference>
<dbReference type="InterPro" id="IPR052062">
    <property type="entry name" value="Murein_DD/LD_carboxypeptidase"/>
</dbReference>
<dbReference type="GO" id="GO:0008234">
    <property type="term" value="F:cysteine-type peptidase activity"/>
    <property type="evidence" value="ECO:0007669"/>
    <property type="project" value="UniProtKB-KW"/>
</dbReference>
<dbReference type="RefSeq" id="WP_160905217.1">
    <property type="nucleotide sequence ID" value="NZ_WVHS01000001.1"/>
</dbReference>
<dbReference type="PANTHER" id="PTHR47360:SF1">
    <property type="entry name" value="ENDOPEPTIDASE NLPC-RELATED"/>
    <property type="match status" value="1"/>
</dbReference>
<dbReference type="PROSITE" id="PS51935">
    <property type="entry name" value="NLPC_P60"/>
    <property type="match status" value="1"/>
</dbReference>
<evidence type="ECO:0000313" key="9">
    <source>
        <dbReference type="Proteomes" id="UP000451233"/>
    </source>
</evidence>
<keyword evidence="2" id="KW-0645">Protease</keyword>
<feature type="signal peptide" evidence="6">
    <location>
        <begin position="1"/>
        <end position="20"/>
    </location>
</feature>
<dbReference type="Proteomes" id="UP000451233">
    <property type="component" value="Unassembled WGS sequence"/>
</dbReference>
<sequence>MGKKVLAAMLLLCFFVSAQAQTKKRHSRIKSSKVTRVVSAPVPETTPKEVEDPDNLAKDYFSQIMGVAVSKTSDVKLFQFIYEWIGTPYRLGGDTKRGVDCSGFAYQLYNKVFNTVIGNNSRNIFSMVNPVDKNELKEGDLVFFKIKSRSISHIGVYIGNNKFAHSSVSRGVMISNLDEPYWRRYYYKGGRLLESLREKLNED</sequence>
<comment type="similarity">
    <text evidence="1">Belongs to the peptidase C40 family.</text>
</comment>
<organism evidence="8 9">
    <name type="scientific">Hufsiella ginkgonis</name>
    <dbReference type="NCBI Taxonomy" id="2695274"/>
    <lineage>
        <taxon>Bacteria</taxon>
        <taxon>Pseudomonadati</taxon>
        <taxon>Bacteroidota</taxon>
        <taxon>Sphingobacteriia</taxon>
        <taxon>Sphingobacteriales</taxon>
        <taxon>Sphingobacteriaceae</taxon>
        <taxon>Hufsiella</taxon>
    </lineage>
</organism>
<feature type="domain" description="NlpC/P60" evidence="7">
    <location>
        <begin position="71"/>
        <end position="193"/>
    </location>
</feature>
<protein>
    <submittedName>
        <fullName evidence="8">Glycoside hydrolase</fullName>
    </submittedName>
</protein>
<keyword evidence="4 8" id="KW-0378">Hydrolase</keyword>
<accession>A0A7K1XT97</accession>
<dbReference type="AlphaFoldDB" id="A0A7K1XT97"/>
<dbReference type="EMBL" id="WVHS01000001">
    <property type="protein sequence ID" value="MXV14231.1"/>
    <property type="molecule type" value="Genomic_DNA"/>
</dbReference>
<reference evidence="8 9" key="1">
    <citation type="submission" date="2019-11" db="EMBL/GenBank/DDBJ databases">
        <title>Pedobacter sp. HMF7056 Genome sequencing and assembly.</title>
        <authorList>
            <person name="Kang H."/>
            <person name="Kim H."/>
            <person name="Joh K."/>
        </authorList>
    </citation>
    <scope>NUCLEOTIDE SEQUENCE [LARGE SCALE GENOMIC DNA]</scope>
    <source>
        <strain evidence="8 9">HMF7056</strain>
    </source>
</reference>
<evidence type="ECO:0000256" key="6">
    <source>
        <dbReference type="SAM" id="SignalP"/>
    </source>
</evidence>
<gene>
    <name evidence="8" type="ORF">GS398_02890</name>
</gene>
<keyword evidence="9" id="KW-1185">Reference proteome</keyword>
<dbReference type="Pfam" id="PF00877">
    <property type="entry name" value="NLPC_P60"/>
    <property type="match status" value="1"/>
</dbReference>
<evidence type="ECO:0000313" key="8">
    <source>
        <dbReference type="EMBL" id="MXV14231.1"/>
    </source>
</evidence>
<proteinExistence type="inferred from homology"/>
<evidence type="ECO:0000256" key="3">
    <source>
        <dbReference type="ARBA" id="ARBA00022729"/>
    </source>
</evidence>
<comment type="caution">
    <text evidence="8">The sequence shown here is derived from an EMBL/GenBank/DDBJ whole genome shotgun (WGS) entry which is preliminary data.</text>
</comment>